<gene>
    <name evidence="2" type="ORF">N4S67_14845</name>
</gene>
<sequence length="146" mass="15485">MDNETARHDLTEALALMQEHLAELAVVERRRAALSATAASAEGTVVVAVDARGVVFEANVDESYFDEHDLADLGGFIAEAAQAAAADVAHRSAEMLAPLSERRAQFPSLADIVDGAPDIRSLLRPNAAADHNGTDPDHYPTVRSSP</sequence>
<evidence type="ECO:0000313" key="2">
    <source>
        <dbReference type="EMBL" id="MCT7659698.1"/>
    </source>
</evidence>
<evidence type="ECO:0000256" key="1">
    <source>
        <dbReference type="SAM" id="MobiDB-lite"/>
    </source>
</evidence>
<keyword evidence="3" id="KW-1185">Reference proteome</keyword>
<dbReference type="InterPro" id="IPR004401">
    <property type="entry name" value="YbaB/EbfC"/>
</dbReference>
<accession>A0ABT2MBQ2</accession>
<protein>
    <submittedName>
        <fullName evidence="2">YbaB/EbfC family nucleoid-associated protein</fullName>
    </submittedName>
</protein>
<dbReference type="Gene3D" id="3.30.1310.10">
    <property type="entry name" value="Nucleoid-associated protein YbaB-like domain"/>
    <property type="match status" value="1"/>
</dbReference>
<feature type="region of interest" description="Disordered" evidence="1">
    <location>
        <begin position="125"/>
        <end position="146"/>
    </location>
</feature>
<reference evidence="3" key="1">
    <citation type="submission" date="2023-07" db="EMBL/GenBank/DDBJ databases">
        <authorList>
            <person name="Deng Y."/>
            <person name="Zhang Y.-Q."/>
        </authorList>
    </citation>
    <scope>NUCLEOTIDE SEQUENCE [LARGE SCALE GENOMIC DNA]</scope>
    <source>
        <strain evidence="3">CPCC 205710</strain>
    </source>
</reference>
<proteinExistence type="predicted"/>
<dbReference type="EMBL" id="JAODWD010000003">
    <property type="protein sequence ID" value="MCT7659698.1"/>
    <property type="molecule type" value="Genomic_DNA"/>
</dbReference>
<name>A0ABT2MBQ2_9MYCO</name>
<dbReference type="InterPro" id="IPR036894">
    <property type="entry name" value="YbaB-like_sf"/>
</dbReference>
<comment type="caution">
    <text evidence="2">The sequence shown here is derived from an EMBL/GenBank/DDBJ whole genome shotgun (WGS) entry which is preliminary data.</text>
</comment>
<evidence type="ECO:0000313" key="3">
    <source>
        <dbReference type="Proteomes" id="UP001206639"/>
    </source>
</evidence>
<dbReference type="Proteomes" id="UP001206639">
    <property type="component" value="Unassembled WGS sequence"/>
</dbReference>
<dbReference type="RefSeq" id="WP_260993728.1">
    <property type="nucleotide sequence ID" value="NZ_JAODWD010000003.1"/>
</dbReference>
<dbReference type="Pfam" id="PF02575">
    <property type="entry name" value="YbaB_DNA_bd"/>
    <property type="match status" value="1"/>
</dbReference>
<dbReference type="SUPFAM" id="SSF82607">
    <property type="entry name" value="YbaB-like"/>
    <property type="match status" value="1"/>
</dbReference>
<organism evidence="2 3">
    <name type="scientific">Mycobacterium deserti</name>
    <dbReference type="NCBI Taxonomy" id="2978347"/>
    <lineage>
        <taxon>Bacteria</taxon>
        <taxon>Bacillati</taxon>
        <taxon>Actinomycetota</taxon>
        <taxon>Actinomycetes</taxon>
        <taxon>Mycobacteriales</taxon>
        <taxon>Mycobacteriaceae</taxon>
        <taxon>Mycobacterium</taxon>
    </lineage>
</organism>